<dbReference type="EMBL" id="SHBP01000001">
    <property type="protein sequence ID" value="RZO22943.1"/>
    <property type="molecule type" value="Genomic_DNA"/>
</dbReference>
<dbReference type="Proteomes" id="UP000315889">
    <property type="component" value="Unassembled WGS sequence"/>
</dbReference>
<feature type="domain" description="MucB/RseB C-terminal" evidence="6">
    <location>
        <begin position="205"/>
        <end position="298"/>
    </location>
</feature>
<evidence type="ECO:0000256" key="3">
    <source>
        <dbReference type="ARBA" id="ARBA00022729"/>
    </source>
</evidence>
<gene>
    <name evidence="7" type="ORF">EVB03_00860</name>
</gene>
<sequence length="308" mass="33970">MTAIFVSSYSISQEEKSAQMLMRNMIEASGALNYSGLITYEKSGRLKTSKIIHLVQDGINFEKIIHLDGAEGEFSRFRSDTSCEPGHLKTLNIDSRPNISTDSFDLIQKFYSLEIRGQLRVANRKASLLLVSPKDKHRLPYVLAIDNETNLLLMSVILDLSGNPLERFQFIELSVDEDLLSLDFPKVPLKAEKDCKSDDSSIDGVNWSASWVPPGFQLVNFEKNKETGQQLLVYSDGIAVFTVFVESPQVSVSLPVLATRHGASALVTSKIKSFDKEVIVSVVGEVPAGTAKMVSESIVHASKLSKPS</sequence>
<organism evidence="7 8">
    <name type="scientific">SAR92 clade bacterium</name>
    <dbReference type="NCBI Taxonomy" id="2315479"/>
    <lineage>
        <taxon>Bacteria</taxon>
        <taxon>Pseudomonadati</taxon>
        <taxon>Pseudomonadota</taxon>
        <taxon>Gammaproteobacteria</taxon>
        <taxon>Cellvibrionales</taxon>
        <taxon>Porticoccaceae</taxon>
        <taxon>SAR92 clade</taxon>
    </lineage>
</organism>
<dbReference type="PANTHER" id="PTHR38782">
    <property type="match status" value="1"/>
</dbReference>
<dbReference type="InterPro" id="IPR033434">
    <property type="entry name" value="MucB/RseB_N"/>
</dbReference>
<dbReference type="GO" id="GO:0032885">
    <property type="term" value="P:regulation of polysaccharide biosynthetic process"/>
    <property type="evidence" value="ECO:0007669"/>
    <property type="project" value="TreeGrafter"/>
</dbReference>
<keyword evidence="4" id="KW-0574">Periplasm</keyword>
<accession>A0A520MNZ5</accession>
<dbReference type="InterPro" id="IPR038484">
    <property type="entry name" value="MucB/RseB_C_sf"/>
</dbReference>
<dbReference type="Pfam" id="PF17188">
    <property type="entry name" value="MucB_RseB_C"/>
    <property type="match status" value="1"/>
</dbReference>
<keyword evidence="3" id="KW-0732">Signal</keyword>
<name>A0A520MNZ5_9GAMM</name>
<evidence type="ECO:0000313" key="7">
    <source>
        <dbReference type="EMBL" id="RZO22943.1"/>
    </source>
</evidence>
<dbReference type="InterPro" id="IPR005588">
    <property type="entry name" value="MucB_RseB"/>
</dbReference>
<evidence type="ECO:0008006" key="9">
    <source>
        <dbReference type="Google" id="ProtNLM"/>
    </source>
</evidence>
<evidence type="ECO:0000256" key="1">
    <source>
        <dbReference type="ARBA" id="ARBA00004418"/>
    </source>
</evidence>
<dbReference type="PIRSF" id="PIRSF005427">
    <property type="entry name" value="RseB"/>
    <property type="match status" value="1"/>
</dbReference>
<reference evidence="7 8" key="1">
    <citation type="submission" date="2019-02" db="EMBL/GenBank/DDBJ databases">
        <title>Prokaryotic population dynamics and viral predation in marine succession experiment using metagenomics: the confinement effect.</title>
        <authorList>
            <person name="Haro-Moreno J.M."/>
            <person name="Rodriguez-Valera F."/>
            <person name="Lopez-Perez M."/>
        </authorList>
    </citation>
    <scope>NUCLEOTIDE SEQUENCE [LARGE SCALE GENOMIC DNA]</scope>
    <source>
        <strain evidence="7">MED-G170</strain>
    </source>
</reference>
<evidence type="ECO:0000259" key="5">
    <source>
        <dbReference type="Pfam" id="PF03888"/>
    </source>
</evidence>
<dbReference type="AlphaFoldDB" id="A0A520MNZ5"/>
<protein>
    <recommendedName>
        <fullName evidence="9">Transcriptional regulator</fullName>
    </recommendedName>
</protein>
<proteinExistence type="inferred from homology"/>
<evidence type="ECO:0000259" key="6">
    <source>
        <dbReference type="Pfam" id="PF17188"/>
    </source>
</evidence>
<dbReference type="Pfam" id="PF03888">
    <property type="entry name" value="MucB_RseB"/>
    <property type="match status" value="1"/>
</dbReference>
<dbReference type="GO" id="GO:0045152">
    <property type="term" value="F:antisigma factor binding"/>
    <property type="evidence" value="ECO:0007669"/>
    <property type="project" value="TreeGrafter"/>
</dbReference>
<dbReference type="InterPro" id="IPR033436">
    <property type="entry name" value="MucB/RseB_C"/>
</dbReference>
<evidence type="ECO:0000256" key="2">
    <source>
        <dbReference type="ARBA" id="ARBA00008150"/>
    </source>
</evidence>
<evidence type="ECO:0000256" key="4">
    <source>
        <dbReference type="ARBA" id="ARBA00022764"/>
    </source>
</evidence>
<dbReference type="Gene3D" id="3.30.200.100">
    <property type="entry name" value="MucB/RseB, C-terminal domain"/>
    <property type="match status" value="1"/>
</dbReference>
<comment type="similarity">
    <text evidence="2">Belongs to the RseB family.</text>
</comment>
<comment type="subcellular location">
    <subcellularLocation>
        <location evidence="1">Periplasm</location>
    </subcellularLocation>
</comment>
<dbReference type="PANTHER" id="PTHR38782:SF1">
    <property type="entry name" value="SIGMA-E FACTOR REGULATORY PROTEIN RSEB"/>
    <property type="match status" value="1"/>
</dbReference>
<dbReference type="GO" id="GO:0030288">
    <property type="term" value="C:outer membrane-bounded periplasmic space"/>
    <property type="evidence" value="ECO:0007669"/>
    <property type="project" value="TreeGrafter"/>
</dbReference>
<evidence type="ECO:0000313" key="8">
    <source>
        <dbReference type="Proteomes" id="UP000315889"/>
    </source>
</evidence>
<comment type="caution">
    <text evidence="7">The sequence shown here is derived from an EMBL/GenBank/DDBJ whole genome shotgun (WGS) entry which is preliminary data.</text>
</comment>
<dbReference type="Gene3D" id="2.50.20.10">
    <property type="entry name" value="Lipoprotein localisation LolA/LolB/LppX"/>
    <property type="match status" value="1"/>
</dbReference>
<dbReference type="CDD" id="cd16327">
    <property type="entry name" value="RseB"/>
    <property type="match status" value="1"/>
</dbReference>
<feature type="domain" description="MucB/RseB N-terminal" evidence="5">
    <location>
        <begin position="17"/>
        <end position="185"/>
    </location>
</feature>